<evidence type="ECO:0000256" key="1">
    <source>
        <dbReference type="SAM" id="MobiDB-lite"/>
    </source>
</evidence>
<protein>
    <submittedName>
        <fullName evidence="2">Uncharacterized protein</fullName>
    </submittedName>
</protein>
<feature type="compositionally biased region" description="Polar residues" evidence="1">
    <location>
        <begin position="1"/>
        <end position="14"/>
    </location>
</feature>
<name>A0A090SV54_9VIBR</name>
<evidence type="ECO:0000313" key="2">
    <source>
        <dbReference type="EMBL" id="GAL23212.1"/>
    </source>
</evidence>
<gene>
    <name evidence="2" type="ORF">JCM19235_7107</name>
</gene>
<organism evidence="2 3">
    <name type="scientific">Vibrio maritimus</name>
    <dbReference type="NCBI Taxonomy" id="990268"/>
    <lineage>
        <taxon>Bacteria</taxon>
        <taxon>Pseudomonadati</taxon>
        <taxon>Pseudomonadota</taxon>
        <taxon>Gammaproteobacteria</taxon>
        <taxon>Vibrionales</taxon>
        <taxon>Vibrionaceae</taxon>
        <taxon>Vibrio</taxon>
    </lineage>
</organism>
<comment type="caution">
    <text evidence="2">The sequence shown here is derived from an EMBL/GenBank/DDBJ whole genome shotgun (WGS) entry which is preliminary data.</text>
</comment>
<reference evidence="2 3" key="1">
    <citation type="submission" date="2014-09" db="EMBL/GenBank/DDBJ databases">
        <title>Vibrio maritimus JCM 19235. (C45) whole genome shotgun sequence.</title>
        <authorList>
            <person name="Sawabe T."/>
            <person name="Meirelles P."/>
            <person name="Nakanishi M."/>
            <person name="Sayaka M."/>
            <person name="Hattori M."/>
            <person name="Ohkuma M."/>
        </authorList>
    </citation>
    <scope>NUCLEOTIDE SEQUENCE [LARGE SCALE GENOMIC DNA]</scope>
    <source>
        <strain evidence="3">JCM19235</strain>
    </source>
</reference>
<sequence length="42" mass="4415">MTQIADHGSQSAKEAQNLAKASEQLMENGHTLSQGIGAFKVS</sequence>
<feature type="region of interest" description="Disordered" evidence="1">
    <location>
        <begin position="1"/>
        <end position="26"/>
    </location>
</feature>
<dbReference type="AlphaFoldDB" id="A0A090SV54"/>
<reference evidence="2 3" key="2">
    <citation type="submission" date="2014-09" db="EMBL/GenBank/DDBJ databases">
        <authorList>
            <consortium name="NBRP consortium"/>
            <person name="Sawabe T."/>
            <person name="Meirelles P."/>
            <person name="Nakanishi M."/>
            <person name="Sayaka M."/>
            <person name="Hattori M."/>
            <person name="Ohkuma M."/>
        </authorList>
    </citation>
    <scope>NUCLEOTIDE SEQUENCE [LARGE SCALE GENOMIC DNA]</scope>
    <source>
        <strain evidence="3">JCM19235</strain>
    </source>
</reference>
<dbReference type="EMBL" id="BBMR01000019">
    <property type="protein sequence ID" value="GAL23212.1"/>
    <property type="molecule type" value="Genomic_DNA"/>
</dbReference>
<evidence type="ECO:0000313" key="3">
    <source>
        <dbReference type="Proteomes" id="UP000029228"/>
    </source>
</evidence>
<proteinExistence type="predicted"/>
<keyword evidence="3" id="KW-1185">Reference proteome</keyword>
<dbReference type="STRING" id="990268.JCM19235_7107"/>
<dbReference type="Proteomes" id="UP000029228">
    <property type="component" value="Unassembled WGS sequence"/>
</dbReference>
<accession>A0A090SV54</accession>